<dbReference type="PANTHER" id="PTHR33395">
    <property type="entry name" value="TRANSCRIPTASE, PUTATIVE-RELATED-RELATED"/>
    <property type="match status" value="1"/>
</dbReference>
<dbReference type="AlphaFoldDB" id="A0AAU9TJQ2"/>
<comment type="caution">
    <text evidence="2">The sequence shown here is derived from an EMBL/GenBank/DDBJ whole genome shotgun (WGS) entry which is preliminary data.</text>
</comment>
<sequence length="359" mass="41580">MAIISDRITKWESDIEDLWVRLKVTEGKRQRILNICAVYLPPPVQQNTLDNFLEGVSALMDSGGEDTIIAGDFNLSFIGWNLDENLGHTACTTARNYANRLGYSLIDFMSENNILQLNTVKNCYDKTLDLIFSNFYGGSVNESSTPMTKVDLYYPPLEITISNITPHLLTDKRKSKLNFRRANYTLINRKLRDTDWITVFSGLTDVDDMVRVLYSRIYSLIDEFVPISRAKNSRFPIWFSRSLIKLLNEKEKIRQRYKRFKNPRDHYEYKLLDDRARIAIRDCYKTYITKTEQNITNNPKIFWSFVKARKSKSSHIPSTMYLGDNVATSGEEISKQFAAHFSSNFIPSLYVILSLKGNC</sequence>
<feature type="domain" description="Endonuclease/exonuclease/phosphatase" evidence="1">
    <location>
        <begin position="34"/>
        <end position="134"/>
    </location>
</feature>
<accession>A0AAU9TJQ2</accession>
<organism evidence="2 3">
    <name type="scientific">Euphydryas editha</name>
    <name type="common">Edith's checkerspot</name>
    <dbReference type="NCBI Taxonomy" id="104508"/>
    <lineage>
        <taxon>Eukaryota</taxon>
        <taxon>Metazoa</taxon>
        <taxon>Ecdysozoa</taxon>
        <taxon>Arthropoda</taxon>
        <taxon>Hexapoda</taxon>
        <taxon>Insecta</taxon>
        <taxon>Pterygota</taxon>
        <taxon>Neoptera</taxon>
        <taxon>Endopterygota</taxon>
        <taxon>Lepidoptera</taxon>
        <taxon>Glossata</taxon>
        <taxon>Ditrysia</taxon>
        <taxon>Papilionoidea</taxon>
        <taxon>Nymphalidae</taxon>
        <taxon>Nymphalinae</taxon>
        <taxon>Euphydryas</taxon>
    </lineage>
</organism>
<evidence type="ECO:0000259" key="1">
    <source>
        <dbReference type="Pfam" id="PF14529"/>
    </source>
</evidence>
<evidence type="ECO:0000313" key="2">
    <source>
        <dbReference type="EMBL" id="CAH2087086.1"/>
    </source>
</evidence>
<evidence type="ECO:0000313" key="3">
    <source>
        <dbReference type="Proteomes" id="UP001153954"/>
    </source>
</evidence>
<dbReference type="Pfam" id="PF14529">
    <property type="entry name" value="Exo_endo_phos_2"/>
    <property type="match status" value="1"/>
</dbReference>
<dbReference type="GO" id="GO:0007508">
    <property type="term" value="P:larval heart development"/>
    <property type="evidence" value="ECO:0007669"/>
    <property type="project" value="TreeGrafter"/>
</dbReference>
<gene>
    <name evidence="2" type="ORF">EEDITHA_LOCUS3380</name>
</gene>
<dbReference type="Gene3D" id="3.60.10.10">
    <property type="entry name" value="Endonuclease/exonuclease/phosphatase"/>
    <property type="match status" value="1"/>
</dbReference>
<dbReference type="InterPro" id="IPR005135">
    <property type="entry name" value="Endo/exonuclease/phosphatase"/>
</dbReference>
<dbReference type="GO" id="GO:0061343">
    <property type="term" value="P:cell adhesion involved in heart morphogenesis"/>
    <property type="evidence" value="ECO:0007669"/>
    <property type="project" value="TreeGrafter"/>
</dbReference>
<dbReference type="PANTHER" id="PTHR33395:SF22">
    <property type="entry name" value="REVERSE TRANSCRIPTASE DOMAIN-CONTAINING PROTEIN"/>
    <property type="match status" value="1"/>
</dbReference>
<dbReference type="InterPro" id="IPR036691">
    <property type="entry name" value="Endo/exonu/phosph_ase_sf"/>
</dbReference>
<dbReference type="GO" id="GO:0031012">
    <property type="term" value="C:extracellular matrix"/>
    <property type="evidence" value="ECO:0007669"/>
    <property type="project" value="TreeGrafter"/>
</dbReference>
<protein>
    <recommendedName>
        <fullName evidence="1">Endonuclease/exonuclease/phosphatase domain-containing protein</fullName>
    </recommendedName>
</protein>
<dbReference type="EMBL" id="CAKOGL010000006">
    <property type="protein sequence ID" value="CAH2087086.1"/>
    <property type="molecule type" value="Genomic_DNA"/>
</dbReference>
<proteinExistence type="predicted"/>
<dbReference type="Proteomes" id="UP001153954">
    <property type="component" value="Unassembled WGS sequence"/>
</dbReference>
<keyword evidence="3" id="KW-1185">Reference proteome</keyword>
<dbReference type="SUPFAM" id="SSF56219">
    <property type="entry name" value="DNase I-like"/>
    <property type="match status" value="1"/>
</dbReference>
<name>A0AAU9TJQ2_EUPED</name>
<dbReference type="GO" id="GO:0003824">
    <property type="term" value="F:catalytic activity"/>
    <property type="evidence" value="ECO:0007669"/>
    <property type="project" value="InterPro"/>
</dbReference>
<reference evidence="2" key="1">
    <citation type="submission" date="2022-03" db="EMBL/GenBank/DDBJ databases">
        <authorList>
            <person name="Tunstrom K."/>
        </authorList>
    </citation>
    <scope>NUCLEOTIDE SEQUENCE</scope>
</reference>